<sequence length="34" mass="4043">MYFPAYCVFLFKVPKACNIDILLRTWQFTVQDGN</sequence>
<evidence type="ECO:0000313" key="1">
    <source>
        <dbReference type="EMBL" id="JAH23586.1"/>
    </source>
</evidence>
<proteinExistence type="predicted"/>
<reference evidence="1" key="1">
    <citation type="submission" date="2014-11" db="EMBL/GenBank/DDBJ databases">
        <authorList>
            <person name="Amaro Gonzalez C."/>
        </authorList>
    </citation>
    <scope>NUCLEOTIDE SEQUENCE</scope>
</reference>
<dbReference type="AlphaFoldDB" id="A0A0E9R340"/>
<dbReference type="EMBL" id="GBXM01084991">
    <property type="protein sequence ID" value="JAH23586.1"/>
    <property type="molecule type" value="Transcribed_RNA"/>
</dbReference>
<accession>A0A0E9R340</accession>
<protein>
    <submittedName>
        <fullName evidence="1">Uncharacterized protein</fullName>
    </submittedName>
</protein>
<name>A0A0E9R340_ANGAN</name>
<organism evidence="1">
    <name type="scientific">Anguilla anguilla</name>
    <name type="common">European freshwater eel</name>
    <name type="synonym">Muraena anguilla</name>
    <dbReference type="NCBI Taxonomy" id="7936"/>
    <lineage>
        <taxon>Eukaryota</taxon>
        <taxon>Metazoa</taxon>
        <taxon>Chordata</taxon>
        <taxon>Craniata</taxon>
        <taxon>Vertebrata</taxon>
        <taxon>Euteleostomi</taxon>
        <taxon>Actinopterygii</taxon>
        <taxon>Neopterygii</taxon>
        <taxon>Teleostei</taxon>
        <taxon>Anguilliformes</taxon>
        <taxon>Anguillidae</taxon>
        <taxon>Anguilla</taxon>
    </lineage>
</organism>
<reference evidence="1" key="2">
    <citation type="journal article" date="2015" name="Fish Shellfish Immunol.">
        <title>Early steps in the European eel (Anguilla anguilla)-Vibrio vulnificus interaction in the gills: Role of the RtxA13 toxin.</title>
        <authorList>
            <person name="Callol A."/>
            <person name="Pajuelo D."/>
            <person name="Ebbesson L."/>
            <person name="Teles M."/>
            <person name="MacKenzie S."/>
            <person name="Amaro C."/>
        </authorList>
    </citation>
    <scope>NUCLEOTIDE SEQUENCE</scope>
</reference>